<keyword evidence="7 8" id="KW-0456">Lyase</keyword>
<dbReference type="NCBIfam" id="TIGR01181">
    <property type="entry name" value="dTDP_gluc_dehyt"/>
    <property type="match status" value="1"/>
</dbReference>
<dbReference type="GO" id="GO:0009225">
    <property type="term" value="P:nucleotide-sugar metabolic process"/>
    <property type="evidence" value="ECO:0007669"/>
    <property type="project" value="InterPro"/>
</dbReference>
<dbReference type="EC" id="4.2.1.46" evidence="4 8"/>
<evidence type="ECO:0000256" key="1">
    <source>
        <dbReference type="ARBA" id="ARBA00001539"/>
    </source>
</evidence>
<protein>
    <recommendedName>
        <fullName evidence="5 8">dTDP-glucose 4,6-dehydratase</fullName>
        <ecNumber evidence="4 8">4.2.1.46</ecNumber>
    </recommendedName>
</protein>
<dbReference type="OrthoDB" id="9811743at2"/>
<dbReference type="InterPro" id="IPR036291">
    <property type="entry name" value="NAD(P)-bd_dom_sf"/>
</dbReference>
<accession>A0A4R2RUZ2</accession>
<dbReference type="Gene3D" id="3.40.50.720">
    <property type="entry name" value="NAD(P)-binding Rossmann-like Domain"/>
    <property type="match status" value="1"/>
</dbReference>
<evidence type="ECO:0000256" key="2">
    <source>
        <dbReference type="ARBA" id="ARBA00001911"/>
    </source>
</evidence>
<evidence type="ECO:0000256" key="7">
    <source>
        <dbReference type="ARBA" id="ARBA00023239"/>
    </source>
</evidence>
<comment type="similarity">
    <text evidence="3 8">Belongs to the NAD(P)-dependent epimerase/dehydratase family. dTDP-glucose dehydratase subfamily.</text>
</comment>
<evidence type="ECO:0000313" key="11">
    <source>
        <dbReference type="Proteomes" id="UP000294746"/>
    </source>
</evidence>
<evidence type="ECO:0000313" key="10">
    <source>
        <dbReference type="EMBL" id="TCP63751.1"/>
    </source>
</evidence>
<comment type="cofactor">
    <cofactor evidence="2 8">
        <name>NAD(+)</name>
        <dbReference type="ChEBI" id="CHEBI:57540"/>
    </cofactor>
</comment>
<sequence>MATILVTGGAGFIGSHYIQFMLDHTDHTVINVDSLTYSANRFNNIDAELNPQYQFVQVDLTDPLQVSQLFDRFSFTDVVHFAAESHVDRSIHLGAEPFLMTNVMGTYRLLEEVRRRGIERFIQISTDEVYGDFPHGSANEETNLSPGNPYAASKAGADLLCMSYANTYNLPIIITRCTNNYGPRQHPEKLIPKMIQSLRAGKPVTLYGDGSMQRDWIYVHDHCTGVEAVRTKGNSGEIYHIGSGKPIPNLEVAKMVCDFMKASYSLIEFIDDRPGHDTRYCLDNTKINQELGWNPTMTWEDGITTTMDWYQSQTVWWSGVKY</sequence>
<evidence type="ECO:0000256" key="6">
    <source>
        <dbReference type="ARBA" id="ARBA00023027"/>
    </source>
</evidence>
<dbReference type="InterPro" id="IPR005888">
    <property type="entry name" value="dTDP_Gluc_deHydtase"/>
</dbReference>
<dbReference type="InterPro" id="IPR016040">
    <property type="entry name" value="NAD(P)-bd_dom"/>
</dbReference>
<evidence type="ECO:0000256" key="4">
    <source>
        <dbReference type="ARBA" id="ARBA00011990"/>
    </source>
</evidence>
<gene>
    <name evidence="10" type="ORF">EDD57_14725</name>
</gene>
<dbReference type="SUPFAM" id="SSF51735">
    <property type="entry name" value="NAD(P)-binding Rossmann-fold domains"/>
    <property type="match status" value="1"/>
</dbReference>
<dbReference type="Pfam" id="PF16363">
    <property type="entry name" value="GDP_Man_Dehyd"/>
    <property type="match status" value="1"/>
</dbReference>
<dbReference type="Gene3D" id="3.90.25.10">
    <property type="entry name" value="UDP-galactose 4-epimerase, domain 1"/>
    <property type="match status" value="1"/>
</dbReference>
<evidence type="ECO:0000259" key="9">
    <source>
        <dbReference type="Pfam" id="PF16363"/>
    </source>
</evidence>
<dbReference type="CDD" id="cd05246">
    <property type="entry name" value="dTDP_GD_SDR_e"/>
    <property type="match status" value="1"/>
</dbReference>
<comment type="caution">
    <text evidence="10">The sequence shown here is derived from an EMBL/GenBank/DDBJ whole genome shotgun (WGS) entry which is preliminary data.</text>
</comment>
<evidence type="ECO:0000256" key="3">
    <source>
        <dbReference type="ARBA" id="ARBA00008178"/>
    </source>
</evidence>
<proteinExistence type="inferred from homology"/>
<dbReference type="AlphaFoldDB" id="A0A4R2RUZ2"/>
<dbReference type="Proteomes" id="UP000294746">
    <property type="component" value="Unassembled WGS sequence"/>
</dbReference>
<comment type="catalytic activity">
    <reaction evidence="1 8">
        <text>dTDP-alpha-D-glucose = dTDP-4-dehydro-6-deoxy-alpha-D-glucose + H2O</text>
        <dbReference type="Rhea" id="RHEA:17221"/>
        <dbReference type="ChEBI" id="CHEBI:15377"/>
        <dbReference type="ChEBI" id="CHEBI:57477"/>
        <dbReference type="ChEBI" id="CHEBI:57649"/>
        <dbReference type="EC" id="4.2.1.46"/>
    </reaction>
</comment>
<evidence type="ECO:0000256" key="5">
    <source>
        <dbReference type="ARBA" id="ARBA00016977"/>
    </source>
</evidence>
<dbReference type="PANTHER" id="PTHR43000">
    <property type="entry name" value="DTDP-D-GLUCOSE 4,6-DEHYDRATASE-RELATED"/>
    <property type="match status" value="1"/>
</dbReference>
<keyword evidence="6" id="KW-0520">NAD</keyword>
<dbReference type="RefSeq" id="WP_131849750.1">
    <property type="nucleotide sequence ID" value="NZ_SLXV01000047.1"/>
</dbReference>
<reference evidence="10 11" key="1">
    <citation type="submission" date="2019-03" db="EMBL/GenBank/DDBJ databases">
        <title>Genomic Encyclopedia of Type Strains, Phase IV (KMG-IV): sequencing the most valuable type-strain genomes for metagenomic binning, comparative biology and taxonomic classification.</title>
        <authorList>
            <person name="Goeker M."/>
        </authorList>
    </citation>
    <scope>NUCLEOTIDE SEQUENCE [LARGE SCALE GENOMIC DNA]</scope>
    <source>
        <strain evidence="10 11">DSM 46831</strain>
    </source>
</reference>
<dbReference type="GO" id="GO:0008460">
    <property type="term" value="F:dTDP-glucose 4,6-dehydratase activity"/>
    <property type="evidence" value="ECO:0007669"/>
    <property type="project" value="UniProtKB-EC"/>
</dbReference>
<name>A0A4R2RUZ2_9BACL</name>
<feature type="domain" description="NAD(P)-binding" evidence="9">
    <location>
        <begin position="5"/>
        <end position="305"/>
    </location>
</feature>
<evidence type="ECO:0000256" key="8">
    <source>
        <dbReference type="RuleBase" id="RU004473"/>
    </source>
</evidence>
<dbReference type="EMBL" id="SLXV01000047">
    <property type="protein sequence ID" value="TCP63751.1"/>
    <property type="molecule type" value="Genomic_DNA"/>
</dbReference>
<keyword evidence="11" id="KW-1185">Reference proteome</keyword>
<organism evidence="10 11">
    <name type="scientific">Baia soyae</name>
    <dbReference type="NCBI Taxonomy" id="1544746"/>
    <lineage>
        <taxon>Bacteria</taxon>
        <taxon>Bacillati</taxon>
        <taxon>Bacillota</taxon>
        <taxon>Bacilli</taxon>
        <taxon>Bacillales</taxon>
        <taxon>Thermoactinomycetaceae</taxon>
        <taxon>Baia</taxon>
    </lineage>
</organism>